<evidence type="ECO:0000313" key="6">
    <source>
        <dbReference type="Proteomes" id="UP000445000"/>
    </source>
</evidence>
<keyword evidence="1 3" id="KW-0808">Transferase</keyword>
<dbReference type="SMART" id="SM00450">
    <property type="entry name" value="RHOD"/>
    <property type="match status" value="2"/>
</dbReference>
<dbReference type="PANTHER" id="PTHR11364:SF27">
    <property type="entry name" value="SULFURTRANSFERASE"/>
    <property type="match status" value="1"/>
</dbReference>
<dbReference type="InterPro" id="IPR045078">
    <property type="entry name" value="TST/MPST-like"/>
</dbReference>
<evidence type="ECO:0000259" key="4">
    <source>
        <dbReference type="PROSITE" id="PS50206"/>
    </source>
</evidence>
<dbReference type="InterPro" id="IPR001307">
    <property type="entry name" value="Thiosulphate_STrfase_CS"/>
</dbReference>
<dbReference type="AlphaFoldDB" id="A0A829YDJ0"/>
<accession>A0A829YDJ0</accession>
<comment type="caution">
    <text evidence="5">The sequence shown here is derived from an EMBL/GenBank/DDBJ whole genome shotgun (WGS) entry which is preliminary data.</text>
</comment>
<dbReference type="PROSITE" id="PS50206">
    <property type="entry name" value="RHODANESE_3"/>
    <property type="match status" value="2"/>
</dbReference>
<keyword evidence="6" id="KW-1185">Reference proteome</keyword>
<protein>
    <recommendedName>
        <fullName evidence="3">Sulfurtransferase</fullName>
    </recommendedName>
</protein>
<dbReference type="SUPFAM" id="SSF52821">
    <property type="entry name" value="Rhodanese/Cell cycle control phosphatase"/>
    <property type="match status" value="2"/>
</dbReference>
<dbReference type="PANTHER" id="PTHR11364">
    <property type="entry name" value="THIOSULFATE SULFERTANSFERASE"/>
    <property type="match status" value="1"/>
</dbReference>
<evidence type="ECO:0000256" key="2">
    <source>
        <dbReference type="ARBA" id="ARBA00022737"/>
    </source>
</evidence>
<dbReference type="EMBL" id="BLJN01000003">
    <property type="protein sequence ID" value="GFE81335.1"/>
    <property type="molecule type" value="Genomic_DNA"/>
</dbReference>
<evidence type="ECO:0000256" key="3">
    <source>
        <dbReference type="RuleBase" id="RU000507"/>
    </source>
</evidence>
<dbReference type="CDD" id="cd01449">
    <property type="entry name" value="TST_Repeat_2"/>
    <property type="match status" value="1"/>
</dbReference>
<keyword evidence="5" id="KW-0670">Pyruvate</keyword>
<evidence type="ECO:0000313" key="5">
    <source>
        <dbReference type="EMBL" id="GFE81335.1"/>
    </source>
</evidence>
<gene>
    <name evidence="5" type="primary">sseA</name>
    <name evidence="5" type="ORF">GCM10011487_33350</name>
</gene>
<feature type="domain" description="Rhodanese" evidence="4">
    <location>
        <begin position="165"/>
        <end position="278"/>
    </location>
</feature>
<feature type="domain" description="Rhodanese" evidence="4">
    <location>
        <begin position="16"/>
        <end position="135"/>
    </location>
</feature>
<dbReference type="PROSITE" id="PS00683">
    <property type="entry name" value="RHODANESE_2"/>
    <property type="match status" value="1"/>
</dbReference>
<dbReference type="Pfam" id="PF00581">
    <property type="entry name" value="Rhodanese"/>
    <property type="match status" value="2"/>
</dbReference>
<keyword evidence="2" id="KW-0677">Repeat</keyword>
<sequence>MHTTLVSVGTLAQHLTYSQWLIVDCRFDLAQPAAGETAYHAGHIPGAIYAHLDRDLSSPITPTTGRHPLPDPERFAQTLSRWGVGADTQVIAYDADNGMYASRLWWLLRWVGHRAVAVLDGGLKAWTAASLPLATEIPARRPTQFQARPNRELWLDADQVQARVQQPDWRLLDARAPERFLGKVEPLDKVAGHVPGARNHPFSTNLAGDGRFGAPEELRRRYEQSQAGVADDRTIVMCGSGVTACHLLLAMEVAGKPGARLYAGSWSEWIRDPRRGVATTD</sequence>
<dbReference type="RefSeq" id="WP_161812998.1">
    <property type="nucleotide sequence ID" value="NZ_BLJN01000003.1"/>
</dbReference>
<proteinExistence type="predicted"/>
<dbReference type="InterPro" id="IPR036873">
    <property type="entry name" value="Rhodanese-like_dom_sf"/>
</dbReference>
<dbReference type="FunFam" id="3.40.250.10:FF:000035">
    <property type="entry name" value="Thiosulfate sulfurtransferase"/>
    <property type="match status" value="1"/>
</dbReference>
<dbReference type="Proteomes" id="UP000445000">
    <property type="component" value="Unassembled WGS sequence"/>
</dbReference>
<reference evidence="6" key="1">
    <citation type="submission" date="2020-01" db="EMBL/GenBank/DDBJ databases">
        <title>'Steroidobacter agaridevorans' sp. nov., agar-degrading bacteria isolated from rhizosphere soils.</title>
        <authorList>
            <person name="Ikenaga M."/>
            <person name="Kataoka M."/>
            <person name="Murouchi A."/>
            <person name="Katsuragi S."/>
            <person name="Sakai M."/>
        </authorList>
    </citation>
    <scope>NUCLEOTIDE SEQUENCE [LARGE SCALE GENOMIC DNA]</scope>
    <source>
        <strain evidence="6">YU21-B</strain>
    </source>
</reference>
<dbReference type="GO" id="GO:0004792">
    <property type="term" value="F:thiosulfate-cyanide sulfurtransferase activity"/>
    <property type="evidence" value="ECO:0007669"/>
    <property type="project" value="InterPro"/>
</dbReference>
<dbReference type="InterPro" id="IPR001763">
    <property type="entry name" value="Rhodanese-like_dom"/>
</dbReference>
<name>A0A829YDJ0_9GAMM</name>
<organism evidence="5 6">
    <name type="scientific">Steroidobacter agaridevorans</name>
    <dbReference type="NCBI Taxonomy" id="2695856"/>
    <lineage>
        <taxon>Bacteria</taxon>
        <taxon>Pseudomonadati</taxon>
        <taxon>Pseudomonadota</taxon>
        <taxon>Gammaproteobacteria</taxon>
        <taxon>Steroidobacterales</taxon>
        <taxon>Steroidobacteraceae</taxon>
        <taxon>Steroidobacter</taxon>
    </lineage>
</organism>
<evidence type="ECO:0000256" key="1">
    <source>
        <dbReference type="ARBA" id="ARBA00022679"/>
    </source>
</evidence>
<dbReference type="Gene3D" id="3.40.250.10">
    <property type="entry name" value="Rhodanese-like domain"/>
    <property type="match status" value="2"/>
</dbReference>
<dbReference type="CDD" id="cd01448">
    <property type="entry name" value="TST_Repeat_1"/>
    <property type="match status" value="1"/>
</dbReference>